<dbReference type="AlphaFoldDB" id="A0A1M5TJM1"/>
<feature type="domain" description="PilZ" evidence="1">
    <location>
        <begin position="4"/>
        <end position="84"/>
    </location>
</feature>
<evidence type="ECO:0000259" key="1">
    <source>
        <dbReference type="Pfam" id="PF07238"/>
    </source>
</evidence>
<dbReference type="EMBL" id="LT670817">
    <property type="protein sequence ID" value="SHH50972.1"/>
    <property type="molecule type" value="Genomic_DNA"/>
</dbReference>
<dbReference type="InterPro" id="IPR009875">
    <property type="entry name" value="PilZ_domain"/>
</dbReference>
<dbReference type="Proteomes" id="UP000189796">
    <property type="component" value="Chromosome I"/>
</dbReference>
<organism evidence="2 3">
    <name type="scientific">Bradyrhizobium erythrophlei</name>
    <dbReference type="NCBI Taxonomy" id="1437360"/>
    <lineage>
        <taxon>Bacteria</taxon>
        <taxon>Pseudomonadati</taxon>
        <taxon>Pseudomonadota</taxon>
        <taxon>Alphaproteobacteria</taxon>
        <taxon>Hyphomicrobiales</taxon>
        <taxon>Nitrobacteraceae</taxon>
        <taxon>Bradyrhizobium</taxon>
    </lineage>
</organism>
<dbReference type="GO" id="GO:0035438">
    <property type="term" value="F:cyclic-di-GMP binding"/>
    <property type="evidence" value="ECO:0007669"/>
    <property type="project" value="InterPro"/>
</dbReference>
<dbReference type="OrthoDB" id="7188320at2"/>
<gene>
    <name evidence="2" type="ORF">SAMN05443248_5048</name>
</gene>
<accession>A0A1M5TJM1</accession>
<proteinExistence type="predicted"/>
<dbReference type="Pfam" id="PF07238">
    <property type="entry name" value="PilZ"/>
    <property type="match status" value="1"/>
</dbReference>
<dbReference type="Gene3D" id="2.40.10.220">
    <property type="entry name" value="predicted glycosyltransferase like domains"/>
    <property type="match status" value="1"/>
</dbReference>
<sequence length="87" mass="9875">MDENRRASRRRVLKSATIEFDRGAHSCAVRNLSEAGAALDVPFALAIPHEFTLTMVTDRVSRHCRVIWRKENRLGVAFAQVDNQPEL</sequence>
<evidence type="ECO:0000313" key="2">
    <source>
        <dbReference type="EMBL" id="SHH50972.1"/>
    </source>
</evidence>
<name>A0A1M5TJM1_9BRAD</name>
<protein>
    <submittedName>
        <fullName evidence="2">PilZ domain-containing protein</fullName>
    </submittedName>
</protein>
<evidence type="ECO:0000313" key="3">
    <source>
        <dbReference type="Proteomes" id="UP000189796"/>
    </source>
</evidence>
<dbReference type="SUPFAM" id="SSF141371">
    <property type="entry name" value="PilZ domain-like"/>
    <property type="match status" value="1"/>
</dbReference>
<reference evidence="2 3" key="1">
    <citation type="submission" date="2016-11" db="EMBL/GenBank/DDBJ databases">
        <authorList>
            <person name="Jaros S."/>
            <person name="Januszkiewicz K."/>
            <person name="Wedrychowicz H."/>
        </authorList>
    </citation>
    <scope>NUCLEOTIDE SEQUENCE [LARGE SCALE GENOMIC DNA]</scope>
    <source>
        <strain evidence="2 3">GAS138</strain>
    </source>
</reference>
<dbReference type="RefSeq" id="WP_079603740.1">
    <property type="nucleotide sequence ID" value="NZ_LT670817.1"/>
</dbReference>